<dbReference type="Proteomes" id="UP000790787">
    <property type="component" value="Chromosome 23"/>
</dbReference>
<accession>A0AC58TX05</accession>
<name>A0AC58TX05_TOBAC</name>
<proteinExistence type="predicted"/>
<evidence type="ECO:0000313" key="1">
    <source>
        <dbReference type="Proteomes" id="UP000790787"/>
    </source>
</evidence>
<reference evidence="1" key="1">
    <citation type="journal article" date="2014" name="Nat. Commun.">
        <title>The tobacco genome sequence and its comparison with those of tomato and potato.</title>
        <authorList>
            <person name="Sierro N."/>
            <person name="Battey J.N."/>
            <person name="Ouadi S."/>
            <person name="Bakaher N."/>
            <person name="Bovet L."/>
            <person name="Willig A."/>
            <person name="Goepfert S."/>
            <person name="Peitsch M.C."/>
            <person name="Ivanov N.V."/>
        </authorList>
    </citation>
    <scope>NUCLEOTIDE SEQUENCE [LARGE SCALE GENOMIC DNA]</scope>
</reference>
<dbReference type="RefSeq" id="XP_075101755.1">
    <property type="nucleotide sequence ID" value="XM_075245654.1"/>
</dbReference>
<reference evidence="2" key="2">
    <citation type="submission" date="2025-08" db="UniProtKB">
        <authorList>
            <consortium name="RefSeq"/>
        </authorList>
    </citation>
    <scope>IDENTIFICATION</scope>
    <source>
        <tissue evidence="2">Leaf</tissue>
    </source>
</reference>
<gene>
    <name evidence="2" type="primary">LOC142177186</name>
</gene>
<organism evidence="1 2">
    <name type="scientific">Nicotiana tabacum</name>
    <name type="common">Common tobacco</name>
    <dbReference type="NCBI Taxonomy" id="4097"/>
    <lineage>
        <taxon>Eukaryota</taxon>
        <taxon>Viridiplantae</taxon>
        <taxon>Streptophyta</taxon>
        <taxon>Embryophyta</taxon>
        <taxon>Tracheophyta</taxon>
        <taxon>Spermatophyta</taxon>
        <taxon>Magnoliopsida</taxon>
        <taxon>eudicotyledons</taxon>
        <taxon>Gunneridae</taxon>
        <taxon>Pentapetalae</taxon>
        <taxon>asterids</taxon>
        <taxon>lamiids</taxon>
        <taxon>Solanales</taxon>
        <taxon>Solanaceae</taxon>
        <taxon>Nicotianoideae</taxon>
        <taxon>Nicotianeae</taxon>
        <taxon>Nicotiana</taxon>
    </lineage>
</organism>
<keyword evidence="1" id="KW-1185">Reference proteome</keyword>
<evidence type="ECO:0000313" key="2">
    <source>
        <dbReference type="RefSeq" id="XP_075101755.1"/>
    </source>
</evidence>
<protein>
    <submittedName>
        <fullName evidence="2">Uncharacterized protein LOC142177186</fullName>
    </submittedName>
</protein>
<sequence length="172" mass="19955">MKAFIIKPDERLDAHGTAIKELGTSFRNLERQVGQIATILSERAPGTLPVDIERNLKETVNAITLRNGKVLKDPTLIQNDDQIKPEKKKKRETSRREEHDESEYLSVLPFSQKLYREKLDKQFGRFLDVLKQVHVNLPFKEVLSQMPAYAKFLKDILTRKRKIEETSVVKLT</sequence>